<keyword evidence="1" id="KW-0472">Membrane</keyword>
<accession>A0AAT9G7S5</accession>
<organism evidence="2">
    <name type="scientific">Candidatus Tisiphia endosymbiont of Sergentomyia squamirostris</name>
    <dbReference type="NCBI Taxonomy" id="3113639"/>
    <lineage>
        <taxon>Bacteria</taxon>
        <taxon>Pseudomonadati</taxon>
        <taxon>Pseudomonadota</taxon>
        <taxon>Alphaproteobacteria</taxon>
        <taxon>Rickettsiales</taxon>
        <taxon>Rickettsiaceae</taxon>
        <taxon>Rickettsieae</taxon>
        <taxon>Candidatus Tisiphia</taxon>
    </lineage>
</organism>
<sequence length="555" mass="64623">MRKTLIYISVVIAVTLLIYTIAWFLIISFIASNINQQYGNRYIAANSIDSEQKYFIKFNKVVGYGFPFKIALQVIGWHEEGENSIIEFNSPIYIGYDLLKQACFVSYFGDATGRYKPIELGFGTKFESGNYSFIAKMPLSFKLFKIFIQKKDPFEIINFIKKLELTSEKTKIFDLVDGQKLYDEDHTIISFSLERNKYYTDLEDFKNNVPQKLNVTYSTNILESNVINRRIPAGLLLYRFAWPIPFSFEGRFYIKTNKSLYSEFAKDLEIKMISSKFSSSIQESLTTLLYQSKVEEGSNDSHLKVESKIDLKPGFSDNILNSIQYLLSYISLLPNSSSLIEELQYINSNKDKFNLTELENHQYIFDLDINFFARKKDIMRAQINNLSLFSNNTGFRLSSECRLDAFRKFDIKGLIVFNNYLKATDIITNYFFNLGRFKTFSEDSRIVYKEGTKYFLRTISDHPDSNSGDISFEYNLDSSNIEKGKIGSVDFNKFLPLYYLALYKKASEKIHIGDNVTKRIQELVPDFNEYHSLLKQLMIQPFLEVDSDVWQEVIK</sequence>
<dbReference type="AlphaFoldDB" id="A0AAT9G7S5"/>
<evidence type="ECO:0008006" key="3">
    <source>
        <dbReference type="Google" id="ProtNLM"/>
    </source>
</evidence>
<reference evidence="2" key="1">
    <citation type="submission" date="2024-01" db="EMBL/GenBank/DDBJ databases">
        <title>Sequencing the genomes of a sandfly, Sergentomyia squamirostris, and its two endosymbionts.</title>
        <authorList>
            <person name="Itokawa K."/>
            <person name="Sanjoba C."/>
        </authorList>
    </citation>
    <scope>NUCLEOTIDE SEQUENCE</scope>
    <source>
        <strain evidence="2">RiSSQ</strain>
    </source>
</reference>
<evidence type="ECO:0000256" key="1">
    <source>
        <dbReference type="SAM" id="Phobius"/>
    </source>
</evidence>
<feature type="transmembrane region" description="Helical" evidence="1">
    <location>
        <begin position="7"/>
        <end position="31"/>
    </location>
</feature>
<keyword evidence="1" id="KW-0812">Transmembrane</keyword>
<evidence type="ECO:0000313" key="2">
    <source>
        <dbReference type="EMBL" id="BFD45898.1"/>
    </source>
</evidence>
<protein>
    <recommendedName>
        <fullName evidence="3">DUF2125 domain-containing protein</fullName>
    </recommendedName>
</protein>
<gene>
    <name evidence="2" type="ORF">DMENIID0002_05440</name>
</gene>
<name>A0AAT9G7S5_9RICK</name>
<proteinExistence type="predicted"/>
<dbReference type="EMBL" id="AP029170">
    <property type="protein sequence ID" value="BFD45898.1"/>
    <property type="molecule type" value="Genomic_DNA"/>
</dbReference>
<keyword evidence="1" id="KW-1133">Transmembrane helix</keyword>